<organism evidence="2 3">
    <name type="scientific">Clostridium thailandense</name>
    <dbReference type="NCBI Taxonomy" id="2794346"/>
    <lineage>
        <taxon>Bacteria</taxon>
        <taxon>Bacillati</taxon>
        <taxon>Bacillota</taxon>
        <taxon>Clostridia</taxon>
        <taxon>Eubacteriales</taxon>
        <taxon>Clostridiaceae</taxon>
        <taxon>Clostridium</taxon>
    </lineage>
</organism>
<dbReference type="Pfam" id="PF02518">
    <property type="entry name" value="HATPase_c"/>
    <property type="match status" value="1"/>
</dbReference>
<comment type="caution">
    <text evidence="2">The sequence shown here is derived from an EMBL/GenBank/DDBJ whole genome shotgun (WGS) entry which is preliminary data.</text>
</comment>
<protein>
    <recommendedName>
        <fullName evidence="1">Histidine kinase/HSP90-like ATPase domain-containing protein</fullName>
    </recommendedName>
</protein>
<name>A0A949X561_9CLOT</name>
<sequence>MVISIKDTGIGIPNDKLDIFERFSQVDTSLSRNSIK</sequence>
<gene>
    <name evidence="2" type="ORF">I6U48_19650</name>
</gene>
<feature type="domain" description="Histidine kinase/HSP90-like ATPase" evidence="1">
    <location>
        <begin position="2"/>
        <end position="28"/>
    </location>
</feature>
<accession>A0A949X561</accession>
<dbReference type="EMBL" id="JAEEGC010000109">
    <property type="protein sequence ID" value="MBV7275118.1"/>
    <property type="molecule type" value="Genomic_DNA"/>
</dbReference>
<evidence type="ECO:0000259" key="1">
    <source>
        <dbReference type="Pfam" id="PF02518"/>
    </source>
</evidence>
<dbReference type="InterPro" id="IPR003594">
    <property type="entry name" value="HATPase_dom"/>
</dbReference>
<reference evidence="2" key="1">
    <citation type="submission" date="2020-12" db="EMBL/GenBank/DDBJ databases">
        <title>Clostridium thailandense sp. nov., a novel acetogenic bacterium isolated from peat land soil in Thailand.</title>
        <authorList>
            <person name="Chaikitkaew S."/>
            <person name="Birkeland N.K."/>
        </authorList>
    </citation>
    <scope>NUCLEOTIDE SEQUENCE</scope>
    <source>
        <strain evidence="2">PL3</strain>
    </source>
</reference>
<dbReference type="Proteomes" id="UP000694308">
    <property type="component" value="Unassembled WGS sequence"/>
</dbReference>
<evidence type="ECO:0000313" key="2">
    <source>
        <dbReference type="EMBL" id="MBV7275118.1"/>
    </source>
</evidence>
<proteinExistence type="predicted"/>
<evidence type="ECO:0000313" key="3">
    <source>
        <dbReference type="Proteomes" id="UP000694308"/>
    </source>
</evidence>
<dbReference type="AlphaFoldDB" id="A0A949X561"/>
<keyword evidence="3" id="KW-1185">Reference proteome</keyword>